<evidence type="ECO:0000313" key="1">
    <source>
        <dbReference type="EnsemblPlants" id="AET7Gv20441400.4"/>
    </source>
</evidence>
<sequence length="63" mass="7324">MICYKVKILCNFLHTHLAGNCKLCGIQRVISRRCLVLANKMLLSSLVPNYTRFPTFHAYRQPQ</sequence>
<reference evidence="2" key="1">
    <citation type="journal article" date="2014" name="Science">
        <title>Ancient hybridizations among the ancestral genomes of bread wheat.</title>
        <authorList>
            <consortium name="International Wheat Genome Sequencing Consortium,"/>
            <person name="Marcussen T."/>
            <person name="Sandve S.R."/>
            <person name="Heier L."/>
            <person name="Spannagl M."/>
            <person name="Pfeifer M."/>
            <person name="Jakobsen K.S."/>
            <person name="Wulff B.B."/>
            <person name="Steuernagel B."/>
            <person name="Mayer K.F."/>
            <person name="Olsen O.A."/>
        </authorList>
    </citation>
    <scope>NUCLEOTIDE SEQUENCE [LARGE SCALE GENOMIC DNA]</scope>
    <source>
        <strain evidence="2">cv. AL8/78</strain>
    </source>
</reference>
<keyword evidence="2" id="KW-1185">Reference proteome</keyword>
<reference evidence="1" key="4">
    <citation type="submission" date="2019-03" db="UniProtKB">
        <authorList>
            <consortium name="EnsemblPlants"/>
        </authorList>
    </citation>
    <scope>IDENTIFICATION</scope>
</reference>
<accession>A0A453R363</accession>
<name>A0A453R363_AEGTS</name>
<organism evidence="1 2">
    <name type="scientific">Aegilops tauschii subsp. strangulata</name>
    <name type="common">Goatgrass</name>
    <dbReference type="NCBI Taxonomy" id="200361"/>
    <lineage>
        <taxon>Eukaryota</taxon>
        <taxon>Viridiplantae</taxon>
        <taxon>Streptophyta</taxon>
        <taxon>Embryophyta</taxon>
        <taxon>Tracheophyta</taxon>
        <taxon>Spermatophyta</taxon>
        <taxon>Magnoliopsida</taxon>
        <taxon>Liliopsida</taxon>
        <taxon>Poales</taxon>
        <taxon>Poaceae</taxon>
        <taxon>BOP clade</taxon>
        <taxon>Pooideae</taxon>
        <taxon>Triticodae</taxon>
        <taxon>Triticeae</taxon>
        <taxon>Triticinae</taxon>
        <taxon>Aegilops</taxon>
    </lineage>
</organism>
<protein>
    <submittedName>
        <fullName evidence="1">Uncharacterized protein</fullName>
    </submittedName>
</protein>
<dbReference type="Gramene" id="AET7Gv20441400.4">
    <property type="protein sequence ID" value="AET7Gv20441400.4"/>
    <property type="gene ID" value="AET7Gv20441400"/>
</dbReference>
<dbReference type="Proteomes" id="UP000015105">
    <property type="component" value="Chromosome 7D"/>
</dbReference>
<reference evidence="2" key="2">
    <citation type="journal article" date="2017" name="Nat. Plants">
        <title>The Aegilops tauschii genome reveals multiple impacts of transposons.</title>
        <authorList>
            <person name="Zhao G."/>
            <person name="Zou C."/>
            <person name="Li K."/>
            <person name="Wang K."/>
            <person name="Li T."/>
            <person name="Gao L."/>
            <person name="Zhang X."/>
            <person name="Wang H."/>
            <person name="Yang Z."/>
            <person name="Liu X."/>
            <person name="Jiang W."/>
            <person name="Mao L."/>
            <person name="Kong X."/>
            <person name="Jiao Y."/>
            <person name="Jia J."/>
        </authorList>
    </citation>
    <scope>NUCLEOTIDE SEQUENCE [LARGE SCALE GENOMIC DNA]</scope>
    <source>
        <strain evidence="2">cv. AL8/78</strain>
    </source>
</reference>
<reference evidence="1" key="5">
    <citation type="journal article" date="2021" name="G3 (Bethesda)">
        <title>Aegilops tauschii genome assembly Aet v5.0 features greater sequence contiguity and improved annotation.</title>
        <authorList>
            <person name="Wang L."/>
            <person name="Zhu T."/>
            <person name="Rodriguez J.C."/>
            <person name="Deal K.R."/>
            <person name="Dubcovsky J."/>
            <person name="McGuire P.E."/>
            <person name="Lux T."/>
            <person name="Spannagl M."/>
            <person name="Mayer K.F.X."/>
            <person name="Baldrich P."/>
            <person name="Meyers B.C."/>
            <person name="Huo N."/>
            <person name="Gu Y.Q."/>
            <person name="Zhou H."/>
            <person name="Devos K.M."/>
            <person name="Bennetzen J.L."/>
            <person name="Unver T."/>
            <person name="Budak H."/>
            <person name="Gulick P.J."/>
            <person name="Galiba G."/>
            <person name="Kalapos B."/>
            <person name="Nelson D.R."/>
            <person name="Li P."/>
            <person name="You F.M."/>
            <person name="Luo M.C."/>
            <person name="Dvorak J."/>
        </authorList>
    </citation>
    <scope>NUCLEOTIDE SEQUENCE [LARGE SCALE GENOMIC DNA]</scope>
    <source>
        <strain evidence="1">cv. AL8/78</strain>
    </source>
</reference>
<dbReference type="EnsemblPlants" id="AET7Gv20441400.4">
    <property type="protein sequence ID" value="AET7Gv20441400.4"/>
    <property type="gene ID" value="AET7Gv20441400"/>
</dbReference>
<evidence type="ECO:0000313" key="2">
    <source>
        <dbReference type="Proteomes" id="UP000015105"/>
    </source>
</evidence>
<reference evidence="1" key="3">
    <citation type="journal article" date="2017" name="Nature">
        <title>Genome sequence of the progenitor of the wheat D genome Aegilops tauschii.</title>
        <authorList>
            <person name="Luo M.C."/>
            <person name="Gu Y.Q."/>
            <person name="Puiu D."/>
            <person name="Wang H."/>
            <person name="Twardziok S.O."/>
            <person name="Deal K.R."/>
            <person name="Huo N."/>
            <person name="Zhu T."/>
            <person name="Wang L."/>
            <person name="Wang Y."/>
            <person name="McGuire P.E."/>
            <person name="Liu S."/>
            <person name="Long H."/>
            <person name="Ramasamy R.K."/>
            <person name="Rodriguez J.C."/>
            <person name="Van S.L."/>
            <person name="Yuan L."/>
            <person name="Wang Z."/>
            <person name="Xia Z."/>
            <person name="Xiao L."/>
            <person name="Anderson O.D."/>
            <person name="Ouyang S."/>
            <person name="Liang Y."/>
            <person name="Zimin A.V."/>
            <person name="Pertea G."/>
            <person name="Qi P."/>
            <person name="Bennetzen J.L."/>
            <person name="Dai X."/>
            <person name="Dawson M.W."/>
            <person name="Muller H.G."/>
            <person name="Kugler K."/>
            <person name="Rivarola-Duarte L."/>
            <person name="Spannagl M."/>
            <person name="Mayer K.F.X."/>
            <person name="Lu F.H."/>
            <person name="Bevan M.W."/>
            <person name="Leroy P."/>
            <person name="Li P."/>
            <person name="You F.M."/>
            <person name="Sun Q."/>
            <person name="Liu Z."/>
            <person name="Lyons E."/>
            <person name="Wicker T."/>
            <person name="Salzberg S.L."/>
            <person name="Devos K.M."/>
            <person name="Dvorak J."/>
        </authorList>
    </citation>
    <scope>NUCLEOTIDE SEQUENCE [LARGE SCALE GENOMIC DNA]</scope>
    <source>
        <strain evidence="1">cv. AL8/78</strain>
    </source>
</reference>
<proteinExistence type="predicted"/>
<dbReference type="AlphaFoldDB" id="A0A453R363"/>